<gene>
    <name evidence="2" type="ORF">RO3G_05253</name>
</gene>
<dbReference type="OMA" id="YQTCETI"/>
<name>I1BWG8_RHIO9</name>
<dbReference type="VEuPathDB" id="FungiDB:RO3G_05253"/>
<organism evidence="2 3">
    <name type="scientific">Rhizopus delemar (strain RA 99-880 / ATCC MYA-4621 / FGSC 9543 / NRRL 43880)</name>
    <name type="common">Mucormycosis agent</name>
    <name type="synonym">Rhizopus arrhizus var. delemar</name>
    <dbReference type="NCBI Taxonomy" id="246409"/>
    <lineage>
        <taxon>Eukaryota</taxon>
        <taxon>Fungi</taxon>
        <taxon>Fungi incertae sedis</taxon>
        <taxon>Mucoromycota</taxon>
        <taxon>Mucoromycotina</taxon>
        <taxon>Mucoromycetes</taxon>
        <taxon>Mucorales</taxon>
        <taxon>Mucorineae</taxon>
        <taxon>Rhizopodaceae</taxon>
        <taxon>Rhizopus</taxon>
    </lineage>
</organism>
<feature type="region of interest" description="Disordered" evidence="1">
    <location>
        <begin position="1"/>
        <end position="22"/>
    </location>
</feature>
<proteinExistence type="predicted"/>
<dbReference type="GeneID" id="93612224"/>
<dbReference type="RefSeq" id="XP_067515944.1">
    <property type="nucleotide sequence ID" value="XM_067659843.1"/>
</dbReference>
<reference evidence="2 3" key="1">
    <citation type="journal article" date="2009" name="PLoS Genet.">
        <title>Genomic analysis of the basal lineage fungus Rhizopus oryzae reveals a whole-genome duplication.</title>
        <authorList>
            <person name="Ma L.-J."/>
            <person name="Ibrahim A.S."/>
            <person name="Skory C."/>
            <person name="Grabherr M.G."/>
            <person name="Burger G."/>
            <person name="Butler M."/>
            <person name="Elias M."/>
            <person name="Idnurm A."/>
            <person name="Lang B.F."/>
            <person name="Sone T."/>
            <person name="Abe A."/>
            <person name="Calvo S.E."/>
            <person name="Corrochano L.M."/>
            <person name="Engels R."/>
            <person name="Fu J."/>
            <person name="Hansberg W."/>
            <person name="Kim J.-M."/>
            <person name="Kodira C.D."/>
            <person name="Koehrsen M.J."/>
            <person name="Liu B."/>
            <person name="Miranda-Saavedra D."/>
            <person name="O'Leary S."/>
            <person name="Ortiz-Castellanos L."/>
            <person name="Poulter R."/>
            <person name="Rodriguez-Romero J."/>
            <person name="Ruiz-Herrera J."/>
            <person name="Shen Y.-Q."/>
            <person name="Zeng Q."/>
            <person name="Galagan J."/>
            <person name="Birren B.W."/>
            <person name="Cuomo C.A."/>
            <person name="Wickes B.L."/>
        </authorList>
    </citation>
    <scope>NUCLEOTIDE SEQUENCE [LARGE SCALE GENOMIC DNA]</scope>
    <source>
        <strain evidence="3">RA 99-880 / ATCC MYA-4621 / FGSC 9543 / NRRL 43880</strain>
    </source>
</reference>
<evidence type="ECO:0000313" key="3">
    <source>
        <dbReference type="Proteomes" id="UP000009138"/>
    </source>
</evidence>
<dbReference type="AlphaFoldDB" id="I1BWG8"/>
<evidence type="ECO:0000256" key="1">
    <source>
        <dbReference type="SAM" id="MobiDB-lite"/>
    </source>
</evidence>
<dbReference type="OrthoDB" id="5562028at2759"/>
<sequence length="56" mass="6372">MGCCGSKLDQDEEDMNAPLLNDDITSDNRVNYQACETIDAQKEQEFWNSVIDKTTQ</sequence>
<dbReference type="EMBL" id="CH476734">
    <property type="protein sequence ID" value="EIE80548.1"/>
    <property type="molecule type" value="Genomic_DNA"/>
</dbReference>
<dbReference type="Proteomes" id="UP000009138">
    <property type="component" value="Unassembled WGS sequence"/>
</dbReference>
<evidence type="ECO:0000313" key="2">
    <source>
        <dbReference type="EMBL" id="EIE80548.1"/>
    </source>
</evidence>
<protein>
    <submittedName>
        <fullName evidence="2">Uncharacterized protein</fullName>
    </submittedName>
</protein>
<keyword evidence="3" id="KW-1185">Reference proteome</keyword>
<dbReference type="InParanoid" id="I1BWG8"/>
<accession>I1BWG8</accession>